<dbReference type="AlphaFoldDB" id="A0A5T8G1Y7"/>
<keyword evidence="1" id="KW-1133">Transmembrane helix</keyword>
<feature type="transmembrane region" description="Helical" evidence="1">
    <location>
        <begin position="57"/>
        <end position="76"/>
    </location>
</feature>
<keyword evidence="1" id="KW-0812">Transmembrane</keyword>
<name>A0A5T8G1Y7_SALER</name>
<dbReference type="EMBL" id="AAGFYE010000002">
    <property type="protein sequence ID" value="EBN5087652.1"/>
    <property type="molecule type" value="Genomic_DNA"/>
</dbReference>
<organism evidence="2">
    <name type="scientific">Salmonella enterica</name>
    <name type="common">Salmonella choleraesuis</name>
    <dbReference type="NCBI Taxonomy" id="28901"/>
    <lineage>
        <taxon>Bacteria</taxon>
        <taxon>Pseudomonadati</taxon>
        <taxon>Pseudomonadota</taxon>
        <taxon>Gammaproteobacteria</taxon>
        <taxon>Enterobacterales</taxon>
        <taxon>Enterobacteriaceae</taxon>
        <taxon>Salmonella</taxon>
    </lineage>
</organism>
<comment type="caution">
    <text evidence="2">The sequence shown here is derived from an EMBL/GenBank/DDBJ whole genome shotgun (WGS) entry which is preliminary data.</text>
</comment>
<sequence length="89" mass="9899">MSDEVIIKTKYCNPNMSFGSPDGCDEVTLKLPKSEVVKLQSSVVSQDKPVPDIDYSVAAQFWGLAFTTTFFLWLFAKGIGEILKHVRNA</sequence>
<evidence type="ECO:0000313" key="2">
    <source>
        <dbReference type="EMBL" id="EBN5087652.1"/>
    </source>
</evidence>
<keyword evidence="1" id="KW-0472">Membrane</keyword>
<protein>
    <submittedName>
        <fullName evidence="2">Uncharacterized protein</fullName>
    </submittedName>
</protein>
<accession>A0A5T8G1Y7</accession>
<evidence type="ECO:0000256" key="1">
    <source>
        <dbReference type="SAM" id="Phobius"/>
    </source>
</evidence>
<reference evidence="2" key="1">
    <citation type="submission" date="2018-07" db="EMBL/GenBank/DDBJ databases">
        <authorList>
            <consortium name="PulseNet: The National Subtyping Network for Foodborne Disease Surveillance"/>
            <person name="Tarr C.L."/>
            <person name="Trees E."/>
            <person name="Katz L.S."/>
            <person name="Carleton-Romer H.A."/>
            <person name="Stroika S."/>
            <person name="Kucerova Z."/>
            <person name="Roache K.F."/>
            <person name="Sabol A.L."/>
            <person name="Besser J."/>
            <person name="Gerner-Smidt P."/>
        </authorList>
    </citation>
    <scope>NUCLEOTIDE SEQUENCE</scope>
    <source>
        <strain evidence="2">PNUSAS044338</strain>
    </source>
</reference>
<proteinExistence type="predicted"/>
<gene>
    <name evidence="2" type="ORF">DQ454_04780</name>
</gene>